<dbReference type="Gene3D" id="3.60.21.10">
    <property type="match status" value="1"/>
</dbReference>
<gene>
    <name evidence="3" type="ORF">SAMN04488058_11220</name>
</gene>
<dbReference type="RefSeq" id="WP_092264947.1">
    <property type="nucleotide sequence ID" value="NZ_FNZA01000012.1"/>
</dbReference>
<dbReference type="PANTHER" id="PTHR42850">
    <property type="entry name" value="METALLOPHOSPHOESTERASE"/>
    <property type="match status" value="1"/>
</dbReference>
<evidence type="ECO:0000313" key="4">
    <source>
        <dbReference type="Proteomes" id="UP000199223"/>
    </source>
</evidence>
<sequence length="234" mass="25029">MRVAFLSDLHGNIQALTAVKRFLGEHAVQRVVVVGDLVGYGASPGPVIDFVRREGWACSLGSSDLRVALDLGERASRRGVAEQVLNWTRQTLNAEQTEFLRGLPPSGRLGTPAGRVRYFHGAPHDPEGRVDLMGAEAELAALAGRLAARVVVVGGTHVPFVREVEETTFVDPGSVGLSLNHEPGADLALVDCGGTHPRVSLHKVPYDYASSAFDILAWDLPPVIADVIRSGRMA</sequence>
<dbReference type="GO" id="GO:0016791">
    <property type="term" value="F:phosphatase activity"/>
    <property type="evidence" value="ECO:0007669"/>
    <property type="project" value="TreeGrafter"/>
</dbReference>
<dbReference type="InterPro" id="IPR050126">
    <property type="entry name" value="Ap4A_hydrolase"/>
</dbReference>
<dbReference type="STRING" id="856736.SAMN04488058_11220"/>
<proteinExistence type="inferred from homology"/>
<organism evidence="3 4">
    <name type="scientific">Deinococcus reticulitermitis</name>
    <dbReference type="NCBI Taxonomy" id="856736"/>
    <lineage>
        <taxon>Bacteria</taxon>
        <taxon>Thermotogati</taxon>
        <taxon>Deinococcota</taxon>
        <taxon>Deinococci</taxon>
        <taxon>Deinococcales</taxon>
        <taxon>Deinococcaceae</taxon>
        <taxon>Deinococcus</taxon>
    </lineage>
</organism>
<dbReference type="InterPro" id="IPR024654">
    <property type="entry name" value="Calcineurin-like_PHP_lpxH"/>
</dbReference>
<dbReference type="EMBL" id="FNZA01000012">
    <property type="protein sequence ID" value="SEJ61542.1"/>
    <property type="molecule type" value="Genomic_DNA"/>
</dbReference>
<dbReference type="OrthoDB" id="9800565at2"/>
<dbReference type="SUPFAM" id="SSF56300">
    <property type="entry name" value="Metallo-dependent phosphatases"/>
    <property type="match status" value="1"/>
</dbReference>
<dbReference type="InterPro" id="IPR011152">
    <property type="entry name" value="Pesterase_MJ0912"/>
</dbReference>
<keyword evidence="4" id="KW-1185">Reference proteome</keyword>
<evidence type="ECO:0000313" key="3">
    <source>
        <dbReference type="EMBL" id="SEJ61542.1"/>
    </source>
</evidence>
<comment type="similarity">
    <text evidence="1">Belongs to the metallophosphoesterase superfamily. YfcE family.</text>
</comment>
<protein>
    <submittedName>
        <fullName evidence="3">Predicted phosphodiesterase</fullName>
    </submittedName>
</protein>
<evidence type="ECO:0000256" key="1">
    <source>
        <dbReference type="ARBA" id="ARBA00008950"/>
    </source>
</evidence>
<dbReference type="GO" id="GO:0005737">
    <property type="term" value="C:cytoplasm"/>
    <property type="evidence" value="ECO:0007669"/>
    <property type="project" value="TreeGrafter"/>
</dbReference>
<dbReference type="PIRSF" id="PIRSF000883">
    <property type="entry name" value="Pesterase_MJ0912"/>
    <property type="match status" value="1"/>
</dbReference>
<feature type="domain" description="Calcineurin-like phosphoesterase" evidence="2">
    <location>
        <begin position="1"/>
        <end position="192"/>
    </location>
</feature>
<dbReference type="AlphaFoldDB" id="A0A1H7AHI5"/>
<dbReference type="Pfam" id="PF12850">
    <property type="entry name" value="Metallophos_2"/>
    <property type="match status" value="1"/>
</dbReference>
<dbReference type="PANTHER" id="PTHR42850:SF2">
    <property type="entry name" value="BLL5683 PROTEIN"/>
    <property type="match status" value="1"/>
</dbReference>
<dbReference type="InterPro" id="IPR029052">
    <property type="entry name" value="Metallo-depent_PP-like"/>
</dbReference>
<accession>A0A1H7AHI5</accession>
<reference evidence="4" key="1">
    <citation type="submission" date="2016-10" db="EMBL/GenBank/DDBJ databases">
        <authorList>
            <person name="Varghese N."/>
            <person name="Submissions S."/>
        </authorList>
    </citation>
    <scope>NUCLEOTIDE SEQUENCE [LARGE SCALE GENOMIC DNA]</scope>
    <source>
        <strain evidence="4">CGMCC 1.10218</strain>
    </source>
</reference>
<dbReference type="Proteomes" id="UP000199223">
    <property type="component" value="Unassembled WGS sequence"/>
</dbReference>
<evidence type="ECO:0000259" key="2">
    <source>
        <dbReference type="Pfam" id="PF12850"/>
    </source>
</evidence>
<name>A0A1H7AHI5_9DEIO</name>